<protein>
    <submittedName>
        <fullName evidence="2">Uncharacterized protein</fullName>
    </submittedName>
</protein>
<evidence type="ECO:0000256" key="1">
    <source>
        <dbReference type="SAM" id="MobiDB-lite"/>
    </source>
</evidence>
<feature type="region of interest" description="Disordered" evidence="1">
    <location>
        <begin position="1"/>
        <end position="20"/>
    </location>
</feature>
<dbReference type="EMBL" id="GGEC01059844">
    <property type="protein sequence ID" value="MBX40328.1"/>
    <property type="molecule type" value="Transcribed_RNA"/>
</dbReference>
<reference evidence="2" key="1">
    <citation type="submission" date="2018-02" db="EMBL/GenBank/DDBJ databases">
        <title>Rhizophora mucronata_Transcriptome.</title>
        <authorList>
            <person name="Meera S.P."/>
            <person name="Sreeshan A."/>
            <person name="Augustine A."/>
        </authorList>
    </citation>
    <scope>NUCLEOTIDE SEQUENCE</scope>
    <source>
        <tissue evidence="2">Leaf</tissue>
    </source>
</reference>
<feature type="compositionally biased region" description="Polar residues" evidence="1">
    <location>
        <begin position="1"/>
        <end position="14"/>
    </location>
</feature>
<organism evidence="2">
    <name type="scientific">Rhizophora mucronata</name>
    <name type="common">Asiatic mangrove</name>
    <dbReference type="NCBI Taxonomy" id="61149"/>
    <lineage>
        <taxon>Eukaryota</taxon>
        <taxon>Viridiplantae</taxon>
        <taxon>Streptophyta</taxon>
        <taxon>Embryophyta</taxon>
        <taxon>Tracheophyta</taxon>
        <taxon>Spermatophyta</taxon>
        <taxon>Magnoliopsida</taxon>
        <taxon>eudicotyledons</taxon>
        <taxon>Gunneridae</taxon>
        <taxon>Pentapetalae</taxon>
        <taxon>rosids</taxon>
        <taxon>fabids</taxon>
        <taxon>Malpighiales</taxon>
        <taxon>Rhizophoraceae</taxon>
        <taxon>Rhizophora</taxon>
    </lineage>
</organism>
<accession>A0A2P2NCY6</accession>
<evidence type="ECO:0000313" key="2">
    <source>
        <dbReference type="EMBL" id="MBX40328.1"/>
    </source>
</evidence>
<dbReference type="AlphaFoldDB" id="A0A2P2NCY6"/>
<sequence length="20" mass="2371">MKFLNSHTIPQTQQEVKRAN</sequence>
<name>A0A2P2NCY6_RHIMU</name>
<proteinExistence type="predicted"/>